<comment type="caution">
    <text evidence="1">The sequence shown here is derived from an EMBL/GenBank/DDBJ whole genome shotgun (WGS) entry which is preliminary data.</text>
</comment>
<protein>
    <submittedName>
        <fullName evidence="1">Uncharacterized protein</fullName>
    </submittedName>
</protein>
<evidence type="ECO:0000313" key="2">
    <source>
        <dbReference type="Proteomes" id="UP000178175"/>
    </source>
</evidence>
<dbReference type="EMBL" id="MHVR01000009">
    <property type="protein sequence ID" value="OHA96198.1"/>
    <property type="molecule type" value="Genomic_DNA"/>
</dbReference>
<dbReference type="AlphaFoldDB" id="A0A1G2TGN0"/>
<dbReference type="InterPro" id="IPR008930">
    <property type="entry name" value="Terpenoid_cyclase/PrenylTrfase"/>
</dbReference>
<sequence>MSQIKSNQFLELALGEIPRFLGQLNRNQSSRSYGSFDRAYWHYRTNDISSARYQEAVYTLTLLYFSNFEGNIYYQDEKVLEWIRAGLRFTAGLQKSNGSFDEWYINEGSYVATAFVTAALSQTHKLFKENRVEFEEEYIISNTIEKAVLFLLNTDEETVLNQVSGAIFAIASANKNVDLLLSKFLEKQESEGWWSEYGGPDIGYLTLTISYLSKYKALTGSKKVDEPIERAKSFVRLFINPDHTAGGEYMSRNTEYIIPSPALPYLCAIKPSHLDDRYLCYILYNWIETGLQITPQMTTPSLGENYFPESSLLRVVNEHYFLVANGKKGGSFRLYAGDKVYYDSGLEIKTSKGNCSAGILDRENSVSFKKGCLRVTGAMKKIREPLLETKTAIAFKLWQLTFGRFSFLQKAVKKFLRPRMISYSSGFGPLFERTIEYGPQIVIITDIICGAVSQDDILIGVKAAYIAVPSSKYAPIPEIASRWLKPSLEKKEEANAYIIKRKFSFDA</sequence>
<dbReference type="Proteomes" id="UP000178175">
    <property type="component" value="Unassembled WGS sequence"/>
</dbReference>
<evidence type="ECO:0000313" key="1">
    <source>
        <dbReference type="EMBL" id="OHA96198.1"/>
    </source>
</evidence>
<dbReference type="SUPFAM" id="SSF48239">
    <property type="entry name" value="Terpenoid cyclases/Protein prenyltransferases"/>
    <property type="match status" value="1"/>
</dbReference>
<reference evidence="1 2" key="1">
    <citation type="journal article" date="2016" name="Nat. Commun.">
        <title>Thousands of microbial genomes shed light on interconnected biogeochemical processes in an aquifer system.</title>
        <authorList>
            <person name="Anantharaman K."/>
            <person name="Brown C.T."/>
            <person name="Hug L.A."/>
            <person name="Sharon I."/>
            <person name="Castelle C.J."/>
            <person name="Probst A.J."/>
            <person name="Thomas B.C."/>
            <person name="Singh A."/>
            <person name="Wilkins M.J."/>
            <person name="Karaoz U."/>
            <person name="Brodie E.L."/>
            <person name="Williams K.H."/>
            <person name="Hubbard S.S."/>
            <person name="Banfield J.F."/>
        </authorList>
    </citation>
    <scope>NUCLEOTIDE SEQUENCE [LARGE SCALE GENOMIC DNA]</scope>
</reference>
<dbReference type="Gene3D" id="1.50.10.20">
    <property type="match status" value="1"/>
</dbReference>
<proteinExistence type="predicted"/>
<gene>
    <name evidence="1" type="ORF">A3C70_01590</name>
</gene>
<name>A0A1G2TGN0_9BACT</name>
<organism evidence="1 2">
    <name type="scientific">Candidatus Zambryskibacteria bacterium RIFCSPHIGHO2_02_FULL_43_14</name>
    <dbReference type="NCBI Taxonomy" id="1802748"/>
    <lineage>
        <taxon>Bacteria</taxon>
        <taxon>Candidatus Zambryskiibacteriota</taxon>
    </lineage>
</organism>
<accession>A0A1G2TGN0</accession>